<name>A0A8H9KQ85_9MICO</name>
<accession>A0A8H9KQ85</accession>
<dbReference type="AlphaFoldDB" id="A0A8H9KQ85"/>
<dbReference type="CDD" id="cd07822">
    <property type="entry name" value="SRPBCC_4"/>
    <property type="match status" value="1"/>
</dbReference>
<protein>
    <recommendedName>
        <fullName evidence="3">SRPBCC domain-containing protein</fullName>
    </recommendedName>
</protein>
<proteinExistence type="predicted"/>
<dbReference type="PANTHER" id="PTHR36166:SF1">
    <property type="entry name" value="SRPBCC DOMAIN-CONTAINING PROTEIN"/>
    <property type="match status" value="1"/>
</dbReference>
<evidence type="ECO:0000313" key="1">
    <source>
        <dbReference type="EMBL" id="GGB75985.1"/>
    </source>
</evidence>
<comment type="caution">
    <text evidence="1">The sequence shown here is derived from an EMBL/GenBank/DDBJ whole genome shotgun (WGS) entry which is preliminary data.</text>
</comment>
<reference evidence="1" key="2">
    <citation type="submission" date="2020-09" db="EMBL/GenBank/DDBJ databases">
        <authorList>
            <person name="Sun Q."/>
            <person name="Zhou Y."/>
        </authorList>
    </citation>
    <scope>NUCLEOTIDE SEQUENCE</scope>
    <source>
        <strain evidence="1">CGMCC 1.10749</strain>
    </source>
</reference>
<dbReference type="Pfam" id="PF10604">
    <property type="entry name" value="Polyketide_cyc2"/>
    <property type="match status" value="1"/>
</dbReference>
<dbReference type="InterPro" id="IPR019587">
    <property type="entry name" value="Polyketide_cyclase/dehydratase"/>
</dbReference>
<reference evidence="1" key="1">
    <citation type="journal article" date="2014" name="Int. J. Syst. Evol. Microbiol.">
        <title>Complete genome sequence of Corynebacterium casei LMG S-19264T (=DSM 44701T), isolated from a smear-ripened cheese.</title>
        <authorList>
            <consortium name="US DOE Joint Genome Institute (JGI-PGF)"/>
            <person name="Walter F."/>
            <person name="Albersmeier A."/>
            <person name="Kalinowski J."/>
            <person name="Ruckert C."/>
        </authorList>
    </citation>
    <scope>NUCLEOTIDE SEQUENCE</scope>
    <source>
        <strain evidence="1">CGMCC 1.10749</strain>
    </source>
</reference>
<dbReference type="SUPFAM" id="SSF55961">
    <property type="entry name" value="Bet v1-like"/>
    <property type="match status" value="1"/>
</dbReference>
<dbReference type="RefSeq" id="WP_035949054.1">
    <property type="nucleotide sequence ID" value="NZ_BMEA01000001.1"/>
</dbReference>
<dbReference type="PANTHER" id="PTHR36166">
    <property type="entry name" value="CHROMOSOME 9, WHOLE GENOME SHOTGUN SEQUENCE"/>
    <property type="match status" value="1"/>
</dbReference>
<dbReference type="Gene3D" id="3.30.530.20">
    <property type="match status" value="1"/>
</dbReference>
<sequence>MSTSEISSSIHIAATPAEVWEVLADLPAYGQWNPFVREASGTLSVGERLAVTIASAGGRTMSFRPRVLVAEPGRELRWLGRVLVPGLLDGEHSFVLEPADLPDGSRGTRLTQAERFSGLLVRLAGRAIEVGDDFDAMNAALRDRVEAGATLGR</sequence>
<dbReference type="EMBL" id="BMEA01000001">
    <property type="protein sequence ID" value="GGB75985.1"/>
    <property type="molecule type" value="Genomic_DNA"/>
</dbReference>
<dbReference type="InterPro" id="IPR023393">
    <property type="entry name" value="START-like_dom_sf"/>
</dbReference>
<organism evidence="1 2">
    <name type="scientific">Knoellia flava</name>
    <dbReference type="NCBI Taxonomy" id="913969"/>
    <lineage>
        <taxon>Bacteria</taxon>
        <taxon>Bacillati</taxon>
        <taxon>Actinomycetota</taxon>
        <taxon>Actinomycetes</taxon>
        <taxon>Micrococcales</taxon>
        <taxon>Intrasporangiaceae</taxon>
        <taxon>Knoellia</taxon>
    </lineage>
</organism>
<dbReference type="Proteomes" id="UP000628079">
    <property type="component" value="Unassembled WGS sequence"/>
</dbReference>
<evidence type="ECO:0008006" key="3">
    <source>
        <dbReference type="Google" id="ProtNLM"/>
    </source>
</evidence>
<evidence type="ECO:0000313" key="2">
    <source>
        <dbReference type="Proteomes" id="UP000628079"/>
    </source>
</evidence>
<gene>
    <name evidence="1" type="ORF">GCM10011314_14440</name>
</gene>